<keyword evidence="3" id="KW-1185">Reference proteome</keyword>
<dbReference type="Proteomes" id="UP000245168">
    <property type="component" value="Unassembled WGS sequence"/>
</dbReference>
<feature type="chain" id="PRO_5015513499" evidence="1">
    <location>
        <begin position="21"/>
        <end position="167"/>
    </location>
</feature>
<proteinExistence type="predicted"/>
<evidence type="ECO:0000313" key="3">
    <source>
        <dbReference type="Proteomes" id="UP000245168"/>
    </source>
</evidence>
<evidence type="ECO:0000313" key="2">
    <source>
        <dbReference type="EMBL" id="PWE16929.1"/>
    </source>
</evidence>
<organism evidence="2 3">
    <name type="scientific">Marinicauda salina</name>
    <dbReference type="NCBI Taxonomy" id="2135793"/>
    <lineage>
        <taxon>Bacteria</taxon>
        <taxon>Pseudomonadati</taxon>
        <taxon>Pseudomonadota</taxon>
        <taxon>Alphaproteobacteria</taxon>
        <taxon>Maricaulales</taxon>
        <taxon>Maricaulaceae</taxon>
        <taxon>Marinicauda</taxon>
    </lineage>
</organism>
<dbReference type="AlphaFoldDB" id="A0A2U2BSE7"/>
<protein>
    <submittedName>
        <fullName evidence="2">Uncharacterized protein</fullName>
    </submittedName>
</protein>
<dbReference type="OrthoDB" id="7188685at2"/>
<evidence type="ECO:0000256" key="1">
    <source>
        <dbReference type="SAM" id="SignalP"/>
    </source>
</evidence>
<name>A0A2U2BSE7_9PROT</name>
<keyword evidence="1" id="KW-0732">Signal</keyword>
<feature type="signal peptide" evidence="1">
    <location>
        <begin position="1"/>
        <end position="20"/>
    </location>
</feature>
<accession>A0A2U2BSE7</accession>
<comment type="caution">
    <text evidence="2">The sequence shown here is derived from an EMBL/GenBank/DDBJ whole genome shotgun (WGS) entry which is preliminary data.</text>
</comment>
<dbReference type="RefSeq" id="WP_109253153.1">
    <property type="nucleotide sequence ID" value="NZ_QEXV01000004.1"/>
</dbReference>
<sequence length="167" mass="17250">MKLGVIAFLAALLFAAPASAQAEIDWTAARRDQTTAVAWPVNRDRAALDSVRLPVLLPAASAGATVPGRGDPGVLFFARGDSYVASCEMSGISIEIAGMSRGRFAVPGSAPDVTRNATGMEANFSRYGAGYTVTVACSDPRARRECTDAGFIRGVINSLRVAGGSPG</sequence>
<reference evidence="3" key="1">
    <citation type="submission" date="2018-05" db="EMBL/GenBank/DDBJ databases">
        <authorList>
            <person name="Liu B.-T."/>
        </authorList>
    </citation>
    <scope>NUCLEOTIDE SEQUENCE [LARGE SCALE GENOMIC DNA]</scope>
    <source>
        <strain evidence="3">WD6-1</strain>
    </source>
</reference>
<gene>
    <name evidence="2" type="ORF">DDZ18_09460</name>
</gene>
<dbReference type="EMBL" id="QEXV01000004">
    <property type="protein sequence ID" value="PWE16929.1"/>
    <property type="molecule type" value="Genomic_DNA"/>
</dbReference>